<keyword evidence="3" id="KW-0393">Immunoglobulin domain</keyword>
<dbReference type="PROSITE" id="PS50835">
    <property type="entry name" value="IG_LIKE"/>
    <property type="match status" value="2"/>
</dbReference>
<dbReference type="Pfam" id="PF07686">
    <property type="entry name" value="V-set"/>
    <property type="match status" value="2"/>
</dbReference>
<dbReference type="SUPFAM" id="SSF48726">
    <property type="entry name" value="Immunoglobulin"/>
    <property type="match status" value="3"/>
</dbReference>
<reference evidence="6" key="1">
    <citation type="submission" date="2025-08" db="UniProtKB">
        <authorList>
            <consortium name="Ensembl"/>
        </authorList>
    </citation>
    <scope>IDENTIFICATION</scope>
</reference>
<dbReference type="InterPro" id="IPR007110">
    <property type="entry name" value="Ig-like_dom"/>
</dbReference>
<feature type="domain" description="Ig-like" evidence="5">
    <location>
        <begin position="260"/>
        <end position="351"/>
    </location>
</feature>
<accession>A0A3P9AV20</accession>
<dbReference type="Ensembl" id="ENSMZET00005001632.1">
    <property type="protein sequence ID" value="ENSMZEP00005001541.1"/>
    <property type="gene ID" value="ENSMZEG00005001259.1"/>
</dbReference>
<keyword evidence="7" id="KW-1185">Reference proteome</keyword>
<dbReference type="SMART" id="SM00409">
    <property type="entry name" value="IG"/>
    <property type="match status" value="2"/>
</dbReference>
<protein>
    <recommendedName>
        <fullName evidence="5">Ig-like domain-containing protein</fullName>
    </recommendedName>
</protein>
<evidence type="ECO:0000313" key="6">
    <source>
        <dbReference type="Ensembl" id="ENSMZEP00005001541.1"/>
    </source>
</evidence>
<evidence type="ECO:0000256" key="1">
    <source>
        <dbReference type="ARBA" id="ARBA00004370"/>
    </source>
</evidence>
<dbReference type="GO" id="GO:1903037">
    <property type="term" value="P:regulation of leukocyte cell-cell adhesion"/>
    <property type="evidence" value="ECO:0007669"/>
    <property type="project" value="UniProtKB-ARBA"/>
</dbReference>
<evidence type="ECO:0000256" key="3">
    <source>
        <dbReference type="ARBA" id="ARBA00023319"/>
    </source>
</evidence>
<dbReference type="GO" id="GO:0009897">
    <property type="term" value="C:external side of plasma membrane"/>
    <property type="evidence" value="ECO:0007669"/>
    <property type="project" value="TreeGrafter"/>
</dbReference>
<dbReference type="InterPro" id="IPR050504">
    <property type="entry name" value="IgSF_BTN/MOG"/>
</dbReference>
<dbReference type="AlphaFoldDB" id="A0A3P9AV20"/>
<evidence type="ECO:0000256" key="4">
    <source>
        <dbReference type="SAM" id="Phobius"/>
    </source>
</evidence>
<name>A0A3P9AV20_9CICH</name>
<comment type="subcellular location">
    <subcellularLocation>
        <location evidence="1">Membrane</location>
    </subcellularLocation>
</comment>
<dbReference type="InterPro" id="IPR013783">
    <property type="entry name" value="Ig-like_fold"/>
</dbReference>
<evidence type="ECO:0000259" key="5">
    <source>
        <dbReference type="PROSITE" id="PS50835"/>
    </source>
</evidence>
<proteinExistence type="predicted"/>
<feature type="transmembrane region" description="Helical" evidence="4">
    <location>
        <begin position="448"/>
        <end position="471"/>
    </location>
</feature>
<evidence type="ECO:0000256" key="2">
    <source>
        <dbReference type="ARBA" id="ARBA00023136"/>
    </source>
</evidence>
<keyword evidence="4" id="KW-1133">Transmembrane helix</keyword>
<keyword evidence="4" id="KW-0812">Transmembrane</keyword>
<sequence length="512" mass="57546">MESLPHASGVGVGEVFFYLLFVMVFGFFDVVGPHQPIVALVDDDVILPCHVEPAEDVTAEILEWTRSDLNPRFVHVWRSGQDLVNTRNPSYRGRSSLFINELKRGNISLKLSREKLSDKGTYECHIPMMGKNYFVKLVVEMFIYFELLSLLISLSGSGENRGGVVLQCESAGWYPEPELLWLDGEGNLLSAGPTETLRGPDNLYTVSSRVTFQAETDSKIIDQLQEAKDTAENLKTQMESKNWESRLIGPNQPIIATAEEDITLPCHLVPGENVAVMTLEWARPDLDPRFVLVCRAGQELIYRKNPSYIGRSSLFTDELKHGNISLKLSKVKPADQGRYRCYIPEKDEEVFIDLVVGAVSSPVISLANLDKAISGVVLQCESAGWYPEPELLWLDGEGNLLSVNLVYKMYDMLDFGLNEQESFKITCNSVFIVSDEYFQLNSSSAAPIIIGVVVSLALSIILILIVVFFIWRRNKTSKTQINLPSCQNYYLKFCLQGLKQHTCKVINLFVLH</sequence>
<dbReference type="GO" id="GO:0001817">
    <property type="term" value="P:regulation of cytokine production"/>
    <property type="evidence" value="ECO:0007669"/>
    <property type="project" value="TreeGrafter"/>
</dbReference>
<keyword evidence="2 4" id="KW-0472">Membrane</keyword>
<dbReference type="InterPro" id="IPR036179">
    <property type="entry name" value="Ig-like_dom_sf"/>
</dbReference>
<dbReference type="PANTHER" id="PTHR24100:SF151">
    <property type="entry name" value="ICOS LIGAND"/>
    <property type="match status" value="1"/>
</dbReference>
<dbReference type="Gene3D" id="2.60.40.10">
    <property type="entry name" value="Immunoglobulins"/>
    <property type="match status" value="4"/>
</dbReference>
<dbReference type="SMART" id="SM00406">
    <property type="entry name" value="IGv"/>
    <property type="match status" value="2"/>
</dbReference>
<dbReference type="GeneTree" id="ENSGT01050000244843"/>
<dbReference type="Proteomes" id="UP000265160">
    <property type="component" value="Unplaced"/>
</dbReference>
<feature type="transmembrane region" description="Helical" evidence="4">
    <location>
        <begin position="15"/>
        <end position="32"/>
    </location>
</feature>
<dbReference type="GO" id="GO:0050852">
    <property type="term" value="P:T cell receptor signaling pathway"/>
    <property type="evidence" value="ECO:0007669"/>
    <property type="project" value="TreeGrafter"/>
</dbReference>
<dbReference type="Pfam" id="PF22705">
    <property type="entry name" value="C2-set_3"/>
    <property type="match status" value="2"/>
</dbReference>
<dbReference type="InterPro" id="IPR013106">
    <property type="entry name" value="Ig_V-set"/>
</dbReference>
<dbReference type="GO" id="GO:0050863">
    <property type="term" value="P:regulation of T cell activation"/>
    <property type="evidence" value="ECO:0007669"/>
    <property type="project" value="UniProtKB-ARBA"/>
</dbReference>
<dbReference type="InterPro" id="IPR003599">
    <property type="entry name" value="Ig_sub"/>
</dbReference>
<reference evidence="6" key="2">
    <citation type="submission" date="2025-09" db="UniProtKB">
        <authorList>
            <consortium name="Ensembl"/>
        </authorList>
    </citation>
    <scope>IDENTIFICATION</scope>
</reference>
<dbReference type="InterPro" id="IPR053896">
    <property type="entry name" value="BTN3A2-like_Ig-C"/>
</dbReference>
<dbReference type="GO" id="GO:0005102">
    <property type="term" value="F:signaling receptor binding"/>
    <property type="evidence" value="ECO:0007669"/>
    <property type="project" value="TreeGrafter"/>
</dbReference>
<feature type="domain" description="Ig-like" evidence="5">
    <location>
        <begin position="43"/>
        <end position="126"/>
    </location>
</feature>
<organism evidence="6 7">
    <name type="scientific">Maylandia zebra</name>
    <name type="common">zebra mbuna</name>
    <dbReference type="NCBI Taxonomy" id="106582"/>
    <lineage>
        <taxon>Eukaryota</taxon>
        <taxon>Metazoa</taxon>
        <taxon>Chordata</taxon>
        <taxon>Craniata</taxon>
        <taxon>Vertebrata</taxon>
        <taxon>Euteleostomi</taxon>
        <taxon>Actinopterygii</taxon>
        <taxon>Neopterygii</taxon>
        <taxon>Teleostei</taxon>
        <taxon>Neoteleostei</taxon>
        <taxon>Acanthomorphata</taxon>
        <taxon>Ovalentaria</taxon>
        <taxon>Cichlomorphae</taxon>
        <taxon>Cichliformes</taxon>
        <taxon>Cichlidae</taxon>
        <taxon>African cichlids</taxon>
        <taxon>Pseudocrenilabrinae</taxon>
        <taxon>Haplochromini</taxon>
        <taxon>Maylandia</taxon>
        <taxon>Maylandia zebra complex</taxon>
    </lineage>
</organism>
<dbReference type="PANTHER" id="PTHR24100">
    <property type="entry name" value="BUTYROPHILIN"/>
    <property type="match status" value="1"/>
</dbReference>
<evidence type="ECO:0000313" key="7">
    <source>
        <dbReference type="Proteomes" id="UP000265160"/>
    </source>
</evidence>